<organism evidence="3 4">
    <name type="scientific">Mycena alexandri</name>
    <dbReference type="NCBI Taxonomy" id="1745969"/>
    <lineage>
        <taxon>Eukaryota</taxon>
        <taxon>Fungi</taxon>
        <taxon>Dikarya</taxon>
        <taxon>Basidiomycota</taxon>
        <taxon>Agaricomycotina</taxon>
        <taxon>Agaricomycetes</taxon>
        <taxon>Agaricomycetidae</taxon>
        <taxon>Agaricales</taxon>
        <taxon>Marasmiineae</taxon>
        <taxon>Mycenaceae</taxon>
        <taxon>Mycena</taxon>
    </lineage>
</organism>
<evidence type="ECO:0000313" key="3">
    <source>
        <dbReference type="EMBL" id="KAJ7025672.1"/>
    </source>
</evidence>
<comment type="caution">
    <text evidence="3">The sequence shown here is derived from an EMBL/GenBank/DDBJ whole genome shotgun (WGS) entry which is preliminary data.</text>
</comment>
<feature type="region of interest" description="Disordered" evidence="1">
    <location>
        <begin position="45"/>
        <end position="110"/>
    </location>
</feature>
<evidence type="ECO:0000256" key="2">
    <source>
        <dbReference type="SAM" id="Phobius"/>
    </source>
</evidence>
<protein>
    <submittedName>
        <fullName evidence="3">Uncharacterized protein</fullName>
    </submittedName>
</protein>
<dbReference type="Proteomes" id="UP001218188">
    <property type="component" value="Unassembled WGS sequence"/>
</dbReference>
<keyword evidence="2" id="KW-0472">Membrane</keyword>
<feature type="compositionally biased region" description="Acidic residues" evidence="1">
    <location>
        <begin position="45"/>
        <end position="62"/>
    </location>
</feature>
<gene>
    <name evidence="3" type="ORF">C8F04DRAFT_1400471</name>
</gene>
<keyword evidence="2" id="KW-0812">Transmembrane</keyword>
<sequence>MVTDGGMYFGIIVIANLANLLTFYNKKLQLQGFVSKQPIVLRTLEDEDNVNIDSIDSDEEDQDGHGSEEKGNVSASGDEMDSEDEKILDPMADANEDKEENETTEAGNDA</sequence>
<dbReference type="EMBL" id="JARJCM010000150">
    <property type="protein sequence ID" value="KAJ7025672.1"/>
    <property type="molecule type" value="Genomic_DNA"/>
</dbReference>
<proteinExistence type="predicted"/>
<evidence type="ECO:0000256" key="1">
    <source>
        <dbReference type="SAM" id="MobiDB-lite"/>
    </source>
</evidence>
<evidence type="ECO:0000313" key="4">
    <source>
        <dbReference type="Proteomes" id="UP001218188"/>
    </source>
</evidence>
<reference evidence="3" key="1">
    <citation type="submission" date="2023-03" db="EMBL/GenBank/DDBJ databases">
        <title>Massive genome expansion in bonnet fungi (Mycena s.s.) driven by repeated elements and novel gene families across ecological guilds.</title>
        <authorList>
            <consortium name="Lawrence Berkeley National Laboratory"/>
            <person name="Harder C.B."/>
            <person name="Miyauchi S."/>
            <person name="Viragh M."/>
            <person name="Kuo A."/>
            <person name="Thoen E."/>
            <person name="Andreopoulos B."/>
            <person name="Lu D."/>
            <person name="Skrede I."/>
            <person name="Drula E."/>
            <person name="Henrissat B."/>
            <person name="Morin E."/>
            <person name="Kohler A."/>
            <person name="Barry K."/>
            <person name="LaButti K."/>
            <person name="Morin E."/>
            <person name="Salamov A."/>
            <person name="Lipzen A."/>
            <person name="Mereny Z."/>
            <person name="Hegedus B."/>
            <person name="Baldrian P."/>
            <person name="Stursova M."/>
            <person name="Weitz H."/>
            <person name="Taylor A."/>
            <person name="Grigoriev I.V."/>
            <person name="Nagy L.G."/>
            <person name="Martin F."/>
            <person name="Kauserud H."/>
        </authorList>
    </citation>
    <scope>NUCLEOTIDE SEQUENCE</scope>
    <source>
        <strain evidence="3">CBHHK200</strain>
    </source>
</reference>
<feature type="transmembrane region" description="Helical" evidence="2">
    <location>
        <begin position="6"/>
        <end position="24"/>
    </location>
</feature>
<dbReference type="AlphaFoldDB" id="A0AAD6WUC7"/>
<name>A0AAD6WUC7_9AGAR</name>
<keyword evidence="4" id="KW-1185">Reference proteome</keyword>
<keyword evidence="2" id="KW-1133">Transmembrane helix</keyword>
<accession>A0AAD6WUC7</accession>
<feature type="compositionally biased region" description="Acidic residues" evidence="1">
    <location>
        <begin position="94"/>
        <end position="103"/>
    </location>
</feature>